<keyword evidence="2" id="KW-1185">Reference proteome</keyword>
<dbReference type="EMBL" id="FXXQ01000001">
    <property type="protein sequence ID" value="SMX22456.1"/>
    <property type="molecule type" value="Genomic_DNA"/>
</dbReference>
<reference evidence="1 2" key="1">
    <citation type="submission" date="2017-05" db="EMBL/GenBank/DDBJ databases">
        <authorList>
            <person name="Song R."/>
            <person name="Chenine A.L."/>
            <person name="Ruprecht R.M."/>
        </authorList>
    </citation>
    <scope>NUCLEOTIDE SEQUENCE [LARGE SCALE GENOMIC DNA]</scope>
    <source>
        <strain evidence="1 2">CECT 8489</strain>
    </source>
</reference>
<dbReference type="AlphaFoldDB" id="A0A238IVQ3"/>
<gene>
    <name evidence="1" type="ORF">BOA8489_00552</name>
</gene>
<organism evidence="1 2">
    <name type="scientific">Boseongicola aestuarii</name>
    <dbReference type="NCBI Taxonomy" id="1470561"/>
    <lineage>
        <taxon>Bacteria</taxon>
        <taxon>Pseudomonadati</taxon>
        <taxon>Pseudomonadota</taxon>
        <taxon>Alphaproteobacteria</taxon>
        <taxon>Rhodobacterales</taxon>
        <taxon>Paracoccaceae</taxon>
        <taxon>Boseongicola</taxon>
    </lineage>
</organism>
<dbReference type="Proteomes" id="UP000201838">
    <property type="component" value="Unassembled WGS sequence"/>
</dbReference>
<evidence type="ECO:0000313" key="1">
    <source>
        <dbReference type="EMBL" id="SMX22456.1"/>
    </source>
</evidence>
<protein>
    <submittedName>
        <fullName evidence="1">Uncharacterized protein</fullName>
    </submittedName>
</protein>
<sequence>MREASVPRRYRVGATVRPGDGLLRIAGVGEDLVNGACDFLRPRSGFLNISSIRPSATRRDRGGRGVTGGLSGVDGVQSRFYLSDGAIHIGQLVEAEKTKSEGAEIVRLAHLKRNACGNLHALGGKL</sequence>
<accession>A0A238IVQ3</accession>
<proteinExistence type="predicted"/>
<evidence type="ECO:0000313" key="2">
    <source>
        <dbReference type="Proteomes" id="UP000201838"/>
    </source>
</evidence>
<name>A0A238IVQ3_9RHOB</name>